<reference evidence="1 2" key="1">
    <citation type="submission" date="2024-04" db="EMBL/GenBank/DDBJ databases">
        <title>Genome assembly C_amara_ONT_v2.</title>
        <authorList>
            <person name="Yant L."/>
            <person name="Moore C."/>
            <person name="Slenker M."/>
        </authorList>
    </citation>
    <scope>NUCLEOTIDE SEQUENCE [LARGE SCALE GENOMIC DNA]</scope>
    <source>
        <tissue evidence="1">Leaf</tissue>
    </source>
</reference>
<dbReference type="Proteomes" id="UP001558713">
    <property type="component" value="Unassembled WGS sequence"/>
</dbReference>
<organism evidence="1 2">
    <name type="scientific">Cardamine amara subsp. amara</name>
    <dbReference type="NCBI Taxonomy" id="228776"/>
    <lineage>
        <taxon>Eukaryota</taxon>
        <taxon>Viridiplantae</taxon>
        <taxon>Streptophyta</taxon>
        <taxon>Embryophyta</taxon>
        <taxon>Tracheophyta</taxon>
        <taxon>Spermatophyta</taxon>
        <taxon>Magnoliopsida</taxon>
        <taxon>eudicotyledons</taxon>
        <taxon>Gunneridae</taxon>
        <taxon>Pentapetalae</taxon>
        <taxon>rosids</taxon>
        <taxon>malvids</taxon>
        <taxon>Brassicales</taxon>
        <taxon>Brassicaceae</taxon>
        <taxon>Cardamineae</taxon>
        <taxon>Cardamine</taxon>
    </lineage>
</organism>
<proteinExistence type="predicted"/>
<dbReference type="EMBL" id="JBANAX010000424">
    <property type="protein sequence ID" value="KAL1209242.1"/>
    <property type="molecule type" value="Genomic_DNA"/>
</dbReference>
<keyword evidence="2" id="KW-1185">Reference proteome</keyword>
<name>A0ABD1ARL5_CARAN</name>
<evidence type="ECO:0000313" key="1">
    <source>
        <dbReference type="EMBL" id="KAL1209242.1"/>
    </source>
</evidence>
<evidence type="ECO:0000313" key="2">
    <source>
        <dbReference type="Proteomes" id="UP001558713"/>
    </source>
</evidence>
<comment type="caution">
    <text evidence="1">The sequence shown here is derived from an EMBL/GenBank/DDBJ whole genome shotgun (WGS) entry which is preliminary data.</text>
</comment>
<gene>
    <name evidence="1" type="ORF">V5N11_033102</name>
</gene>
<accession>A0ABD1ARL5</accession>
<dbReference type="AlphaFoldDB" id="A0ABD1ARL5"/>
<sequence>MAAVTDTDNTYSQGALHINMTNITKLNTTNFLMWSKQIHALLDGYDLAGYLDRSKPAPSPTVTTGGLV</sequence>
<protein>
    <submittedName>
        <fullName evidence="1">Retrovirus-related Pol polyprotein from transposon RE2</fullName>
    </submittedName>
</protein>